<dbReference type="SUPFAM" id="SSF49562">
    <property type="entry name" value="C2 domain (Calcium/lipid-binding domain, CaLB)"/>
    <property type="match status" value="1"/>
</dbReference>
<evidence type="ECO:0000256" key="7">
    <source>
        <dbReference type="PROSITE-ProRule" id="PRU00880"/>
    </source>
</evidence>
<dbReference type="PROSITE" id="PS00915">
    <property type="entry name" value="PI3_4_KINASE_1"/>
    <property type="match status" value="1"/>
</dbReference>
<keyword evidence="3" id="KW-0808">Transferase</keyword>
<evidence type="ECO:0000313" key="8">
    <source>
        <dbReference type="Proteomes" id="UP000515146"/>
    </source>
</evidence>
<gene>
    <name evidence="9" type="primary">LOC113798212</name>
</gene>
<dbReference type="PANTHER" id="PTHR10048:SF118">
    <property type="entry name" value="PI-3 KINASE"/>
    <property type="match status" value="1"/>
</dbReference>
<dbReference type="Gene3D" id="1.25.40.70">
    <property type="entry name" value="Phosphatidylinositol 3-kinase, accessory domain (PIK)"/>
    <property type="match status" value="1"/>
</dbReference>
<dbReference type="GO" id="GO:0005942">
    <property type="term" value="C:phosphatidylinositol 3-kinase complex"/>
    <property type="evidence" value="ECO:0007669"/>
    <property type="project" value="TreeGrafter"/>
</dbReference>
<dbReference type="CTD" id="42446"/>
<dbReference type="GO" id="GO:0016303">
    <property type="term" value="F:1-phosphatidylinositol-3-kinase activity"/>
    <property type="evidence" value="ECO:0007669"/>
    <property type="project" value="UniProtKB-EC"/>
</dbReference>
<evidence type="ECO:0000256" key="3">
    <source>
        <dbReference type="ARBA" id="ARBA00022679"/>
    </source>
</evidence>
<dbReference type="KEGG" id="dpte:113798212"/>
<dbReference type="Pfam" id="PF02192">
    <property type="entry name" value="PI3K_p85B"/>
    <property type="match status" value="1"/>
</dbReference>
<dbReference type="InterPro" id="IPR002420">
    <property type="entry name" value="PI3K-type_C2_dom"/>
</dbReference>
<dbReference type="SUPFAM" id="SSF48371">
    <property type="entry name" value="ARM repeat"/>
    <property type="match status" value="1"/>
</dbReference>
<dbReference type="FunCoup" id="A0A6P6YG97">
    <property type="interactions" value="675"/>
</dbReference>
<dbReference type="InterPro" id="IPR016024">
    <property type="entry name" value="ARM-type_fold"/>
</dbReference>
<dbReference type="SMART" id="SM00145">
    <property type="entry name" value="PI3Ka"/>
    <property type="match status" value="1"/>
</dbReference>
<dbReference type="SUPFAM" id="SSF54236">
    <property type="entry name" value="Ubiquitin-like"/>
    <property type="match status" value="2"/>
</dbReference>
<dbReference type="Gene3D" id="2.60.40.150">
    <property type="entry name" value="C2 domain"/>
    <property type="match status" value="1"/>
</dbReference>
<dbReference type="Pfam" id="PF00454">
    <property type="entry name" value="PI3_PI4_kinase"/>
    <property type="match status" value="1"/>
</dbReference>
<dbReference type="InParanoid" id="A0A6P6YG97"/>
<dbReference type="RefSeq" id="XP_027204513.1">
    <property type="nucleotide sequence ID" value="XM_027348712.1"/>
</dbReference>
<dbReference type="GeneID" id="113798212"/>
<dbReference type="EC" id="2.7.1.137" evidence="2"/>
<dbReference type="Gene3D" id="3.30.1010.10">
    <property type="entry name" value="Phosphatidylinositol 3-kinase Catalytic Subunit, Chain A, domain 4"/>
    <property type="match status" value="1"/>
</dbReference>
<dbReference type="OMA" id="FVYVITH"/>
<dbReference type="CDD" id="cd05165">
    <property type="entry name" value="PI3Kc_I"/>
    <property type="match status" value="1"/>
</dbReference>
<dbReference type="InterPro" id="IPR003113">
    <property type="entry name" value="PI3K_ABD"/>
</dbReference>
<dbReference type="GO" id="GO:0032060">
    <property type="term" value="P:bleb assembly"/>
    <property type="evidence" value="ECO:0007669"/>
    <property type="project" value="UniProtKB-ARBA"/>
</dbReference>
<dbReference type="InterPro" id="IPR036940">
    <property type="entry name" value="PI3/4_kinase_cat_sf"/>
</dbReference>
<evidence type="ECO:0000256" key="4">
    <source>
        <dbReference type="ARBA" id="ARBA00022741"/>
    </source>
</evidence>
<keyword evidence="6" id="KW-0067">ATP-binding</keyword>
<dbReference type="PROSITE" id="PS00916">
    <property type="entry name" value="PI3_4_KINASE_2"/>
    <property type="match status" value="1"/>
</dbReference>
<dbReference type="SUPFAM" id="SSF56112">
    <property type="entry name" value="Protein kinase-like (PK-like)"/>
    <property type="match status" value="1"/>
</dbReference>
<evidence type="ECO:0000256" key="6">
    <source>
        <dbReference type="ARBA" id="ARBA00022840"/>
    </source>
</evidence>
<dbReference type="Proteomes" id="UP000515146">
    <property type="component" value="Unplaced"/>
</dbReference>
<dbReference type="InterPro" id="IPR000341">
    <property type="entry name" value="PI3K_Ras-bd_dom"/>
</dbReference>
<dbReference type="SMART" id="SM00143">
    <property type="entry name" value="PI3K_p85B"/>
    <property type="match status" value="1"/>
</dbReference>
<dbReference type="InterPro" id="IPR042236">
    <property type="entry name" value="PI3K_accessory_sf"/>
</dbReference>
<comment type="catalytic activity">
    <reaction evidence="1">
        <text>a 1,2-diacyl-sn-glycero-3-phospho-(1D-myo-inositol) + ATP = a 1,2-diacyl-sn-glycero-3-phospho-(1D-myo-inositol-3-phosphate) + ADP + H(+)</text>
        <dbReference type="Rhea" id="RHEA:12709"/>
        <dbReference type="ChEBI" id="CHEBI:15378"/>
        <dbReference type="ChEBI" id="CHEBI:30616"/>
        <dbReference type="ChEBI" id="CHEBI:57880"/>
        <dbReference type="ChEBI" id="CHEBI:58088"/>
        <dbReference type="ChEBI" id="CHEBI:456216"/>
        <dbReference type="EC" id="2.7.1.137"/>
    </reaction>
</comment>
<name>A0A6P6YG97_DERPT</name>
<protein>
    <recommendedName>
        <fullName evidence="2">phosphatidylinositol 3-kinase</fullName>
        <ecNumber evidence="2">2.7.1.137</ecNumber>
    </recommendedName>
</protein>
<dbReference type="InterPro" id="IPR000403">
    <property type="entry name" value="PI3/4_kinase_cat_dom"/>
</dbReference>
<dbReference type="InterPro" id="IPR011009">
    <property type="entry name" value="Kinase-like_dom_sf"/>
</dbReference>
<dbReference type="GO" id="GO:0005524">
    <property type="term" value="F:ATP binding"/>
    <property type="evidence" value="ECO:0007669"/>
    <property type="project" value="UniProtKB-KW"/>
</dbReference>
<dbReference type="GO" id="GO:0035005">
    <property type="term" value="F:1-phosphatidylinositol-4-phosphate 3-kinase activity"/>
    <property type="evidence" value="ECO:0007669"/>
    <property type="project" value="TreeGrafter"/>
</dbReference>
<comment type="similarity">
    <text evidence="7">Belongs to the PI3/PI4-kinase family.</text>
</comment>
<dbReference type="GO" id="GO:0005886">
    <property type="term" value="C:plasma membrane"/>
    <property type="evidence" value="ECO:0007669"/>
    <property type="project" value="TreeGrafter"/>
</dbReference>
<sequence length="1378" mass="159753">MELNPLIQPTSDQEPLTSLMTMFLNEQQQRLQWQLESQQFCQSSFGHHSSLGPLQQPQHMTCIYHQYPSSHNAAIPFYGMDPYSQSPFCQYWSYLSMPAMAGGSSSSTTTGFQCAQQLCNHQAGNPWLTSCPNQSCLSIMSNNSTDSLGFDRLNTRLRDDSAARLQQLISFLEDSDQPIDLDVLMPNGTIIPINVAQNATFYEIKEEVFELSQRGPMYGALKDRKLYSFYYVDEFGAQKECVDEEIRLCDACPVGNILKLVEHQENIDDLELDEQIGQLIGKSLKDFDALLNPEVNEFRYRMRSLCEEIVKTRQNNSWLDKMRYAYPTSVDPLDLTVLPNYFHDRLPSDNMINVQILFDKPKFSIVVSVSCQITPEELLRQSIELVLNNPIQSKELLKNELHSFDSFLLDSNHNHQSTDEEEESYYEASFPSNNPPKSPSNYQWQSDLSNLFMDSSQYLLKINGTLEYLLDNHRLIQYRMIQEILLSNNSVLQLSAIPRQSIEFEDEPIYAIHTAISEEFRPRSHSIISLGSLGNVIMSTTATASRRRTQQVVVSSWSMDRKLLIKIHSAHINQLQFNSDITRVAVMVGIFHGGEMLCDSHITTPVTLADLVKSSPQNPNMEIFDTIPWEEDIVFNLKVSDLPRMARIAFTVVGFTGSQSTRKIAQLRQKPIPIAWANINFFDYRGQLWESSTTLSMWLHDNENECVDDAQSVFKPLETVVPNPNIDQTIFLTISFTKYSEGDNTVIRFPTLKEILREYPIQQQNRQQQSNDIVSSSCNHQQNSAQILYEENEYESTYDPRERKISEQSLIEESPLLSTTSQLSHEESQEEREQNLALIKKISEEDLLHRMEEKHRELLWRLRFECCQQCPESLCKLLISFKWNNQRMIGDAISLLQSWPKLSPGKALELLDYAYADNLVRKYAIECLKSLSNEDLSQYLLQLVQALKYESYIYNDLVQFLLERAFESQRIGHHLFWLLRSEMHNPAVSVTFGLILEAYCRGAIDHIYILSRQMECLNKLKRVNIIIRDDRSRENREKKIGWMQEILEQKFYQETFTNVINPLNPIFKFGRLKIKKCKFMDSKMKPLWLVFENYDSDAGDIYLIFKNGDDLRQDMLTLQMIRIMDRLWKEAGYDFRMTPYRCISVEHCVGLIEVVLNADTIANIQKNKGNAAIAAFKKGSLLAWIRDHNPQESDLNRAIEEFTLSCAGYCVATYILGVADRHNDNIMVKKNGQLFHIDFGHILGKFKEKFGIRRERVPFVLTHDFVYVITHGEQSSKKSEYFRRFQRYCEEAFIIIRRRGSFFISLFAMMLSSGIPEISSVNDLQYLRETLVLDKSEEEARGHFNTKFMEALKNSWKTSFNWCAHSLAKDNRMNDRQK</sequence>
<dbReference type="PROSITE" id="PS51544">
    <property type="entry name" value="PI3K_ABD"/>
    <property type="match status" value="1"/>
</dbReference>
<dbReference type="InterPro" id="IPR015433">
    <property type="entry name" value="PI3/4_kinase"/>
</dbReference>
<evidence type="ECO:0000256" key="5">
    <source>
        <dbReference type="ARBA" id="ARBA00022777"/>
    </source>
</evidence>
<keyword evidence="8" id="KW-1185">Reference proteome</keyword>
<dbReference type="PROSITE" id="PS50290">
    <property type="entry name" value="PI3_4_KINASE_3"/>
    <property type="match status" value="1"/>
</dbReference>
<keyword evidence="5" id="KW-0418">Kinase</keyword>
<dbReference type="GO" id="GO:0043491">
    <property type="term" value="P:phosphatidylinositol 3-kinase/protein kinase B signal transduction"/>
    <property type="evidence" value="ECO:0007669"/>
    <property type="project" value="TreeGrafter"/>
</dbReference>
<dbReference type="FunFam" id="3.30.1010.10:FF:000008">
    <property type="entry name" value="Phosphatidylinositol 4,5-bisphosphate 3-kinase catalytic subunit gamma"/>
    <property type="match status" value="1"/>
</dbReference>
<dbReference type="GO" id="GO:0005737">
    <property type="term" value="C:cytoplasm"/>
    <property type="evidence" value="ECO:0007669"/>
    <property type="project" value="TreeGrafter"/>
</dbReference>
<organism evidence="8 9">
    <name type="scientific">Dermatophagoides pteronyssinus</name>
    <name type="common">European house dust mite</name>
    <dbReference type="NCBI Taxonomy" id="6956"/>
    <lineage>
        <taxon>Eukaryota</taxon>
        <taxon>Metazoa</taxon>
        <taxon>Ecdysozoa</taxon>
        <taxon>Arthropoda</taxon>
        <taxon>Chelicerata</taxon>
        <taxon>Arachnida</taxon>
        <taxon>Acari</taxon>
        <taxon>Acariformes</taxon>
        <taxon>Sarcoptiformes</taxon>
        <taxon>Astigmata</taxon>
        <taxon>Psoroptidia</taxon>
        <taxon>Analgoidea</taxon>
        <taxon>Pyroglyphidae</taxon>
        <taxon>Dermatophagoidinae</taxon>
        <taxon>Dermatophagoides</taxon>
    </lineage>
</organism>
<dbReference type="PROSITE" id="PS51547">
    <property type="entry name" value="C2_PI3K"/>
    <property type="match status" value="1"/>
</dbReference>
<dbReference type="InterPro" id="IPR029071">
    <property type="entry name" value="Ubiquitin-like_domsf"/>
</dbReference>
<dbReference type="OrthoDB" id="67688at2759"/>
<evidence type="ECO:0000256" key="2">
    <source>
        <dbReference type="ARBA" id="ARBA00012073"/>
    </source>
</evidence>
<evidence type="ECO:0000256" key="1">
    <source>
        <dbReference type="ARBA" id="ARBA00001498"/>
    </source>
</evidence>
<accession>A0A6P6YG97</accession>
<dbReference type="Pfam" id="PF00794">
    <property type="entry name" value="PI3K_rbd"/>
    <property type="match status" value="1"/>
</dbReference>
<evidence type="ECO:0000313" key="9">
    <source>
        <dbReference type="RefSeq" id="XP_027204513.1"/>
    </source>
</evidence>
<dbReference type="SMART" id="SM00142">
    <property type="entry name" value="PI3K_C2"/>
    <property type="match status" value="1"/>
</dbReference>
<proteinExistence type="inferred from homology"/>
<reference evidence="9" key="1">
    <citation type="submission" date="2025-08" db="UniProtKB">
        <authorList>
            <consortium name="RefSeq"/>
        </authorList>
    </citation>
    <scope>IDENTIFICATION</scope>
    <source>
        <strain evidence="9">Airmid</strain>
    </source>
</reference>
<dbReference type="Pfam" id="PF00613">
    <property type="entry name" value="PI3Ka"/>
    <property type="match status" value="1"/>
</dbReference>
<dbReference type="InterPro" id="IPR001263">
    <property type="entry name" value="PI3K_accessory_dom"/>
</dbReference>
<dbReference type="GO" id="GO:0048015">
    <property type="term" value="P:phosphatidylinositol-mediated signaling"/>
    <property type="evidence" value="ECO:0007669"/>
    <property type="project" value="TreeGrafter"/>
</dbReference>
<keyword evidence="4" id="KW-0547">Nucleotide-binding</keyword>
<dbReference type="SMART" id="SM00146">
    <property type="entry name" value="PI3Kc"/>
    <property type="match status" value="1"/>
</dbReference>
<dbReference type="PANTHER" id="PTHR10048">
    <property type="entry name" value="PHOSPHATIDYLINOSITOL KINASE"/>
    <property type="match status" value="1"/>
</dbReference>
<dbReference type="Pfam" id="PF00792">
    <property type="entry name" value="PI3K_C2"/>
    <property type="match status" value="1"/>
</dbReference>
<dbReference type="FunFam" id="1.10.1070.11:FF:000001">
    <property type="entry name" value="Phosphatidylinositol 4,5-bisphosphate 3-kinase catalytic subunit"/>
    <property type="match status" value="1"/>
</dbReference>
<dbReference type="PROSITE" id="PS51545">
    <property type="entry name" value="PIK_HELICAL"/>
    <property type="match status" value="1"/>
</dbReference>
<dbReference type="GO" id="GO:0050920">
    <property type="term" value="P:regulation of chemotaxis"/>
    <property type="evidence" value="ECO:0007669"/>
    <property type="project" value="UniProtKB-ARBA"/>
</dbReference>
<dbReference type="GO" id="GO:0016477">
    <property type="term" value="P:cell migration"/>
    <property type="evidence" value="ECO:0007669"/>
    <property type="project" value="TreeGrafter"/>
</dbReference>
<dbReference type="InterPro" id="IPR035892">
    <property type="entry name" value="C2_domain_sf"/>
</dbReference>
<dbReference type="Gene3D" id="1.10.1070.11">
    <property type="entry name" value="Phosphatidylinositol 3-/4-kinase, catalytic domain"/>
    <property type="match status" value="1"/>
</dbReference>
<dbReference type="Gene3D" id="3.10.20.90">
    <property type="entry name" value="Phosphatidylinositol 3-kinase Catalytic Subunit, Chain A, domain 1"/>
    <property type="match status" value="2"/>
</dbReference>
<dbReference type="InterPro" id="IPR018936">
    <property type="entry name" value="PI3/4_kinase_CS"/>
</dbReference>